<keyword evidence="4" id="KW-1185">Reference proteome</keyword>
<dbReference type="PANTHER" id="PTHR23509:SF10">
    <property type="entry name" value="LD21067P"/>
    <property type="match status" value="1"/>
</dbReference>
<feature type="compositionally biased region" description="Low complexity" evidence="1">
    <location>
        <begin position="370"/>
        <end position="383"/>
    </location>
</feature>
<evidence type="ECO:0000256" key="1">
    <source>
        <dbReference type="SAM" id="MobiDB-lite"/>
    </source>
</evidence>
<dbReference type="GO" id="GO:0005737">
    <property type="term" value="C:cytoplasm"/>
    <property type="evidence" value="ECO:0007669"/>
    <property type="project" value="TreeGrafter"/>
</dbReference>
<dbReference type="GO" id="GO:0046872">
    <property type="term" value="F:metal ion binding"/>
    <property type="evidence" value="ECO:0007669"/>
    <property type="project" value="InterPro"/>
</dbReference>
<feature type="compositionally biased region" description="Polar residues" evidence="1">
    <location>
        <begin position="513"/>
        <end position="527"/>
    </location>
</feature>
<dbReference type="PROSITE" id="PS51043">
    <property type="entry name" value="DDHD"/>
    <property type="match status" value="1"/>
</dbReference>
<dbReference type="Proteomes" id="UP000193411">
    <property type="component" value="Unassembled WGS sequence"/>
</dbReference>
<feature type="region of interest" description="Disordered" evidence="1">
    <location>
        <begin position="961"/>
        <end position="984"/>
    </location>
</feature>
<dbReference type="Pfam" id="PF23465">
    <property type="entry name" value="DUF7131"/>
    <property type="match status" value="1"/>
</dbReference>
<name>A0A1Y2I0H5_9FUNG</name>
<reference evidence="3 4" key="1">
    <citation type="submission" date="2016-07" db="EMBL/GenBank/DDBJ databases">
        <title>Pervasive Adenine N6-methylation of Active Genes in Fungi.</title>
        <authorList>
            <consortium name="DOE Joint Genome Institute"/>
            <person name="Mondo S.J."/>
            <person name="Dannebaum R.O."/>
            <person name="Kuo R.C."/>
            <person name="Labutti K."/>
            <person name="Haridas S."/>
            <person name="Kuo A."/>
            <person name="Salamov A."/>
            <person name="Ahrendt S.R."/>
            <person name="Lipzen A."/>
            <person name="Sullivan W."/>
            <person name="Andreopoulos W.B."/>
            <person name="Clum A."/>
            <person name="Lindquist E."/>
            <person name="Daum C."/>
            <person name="Ramamoorthy G.K."/>
            <person name="Gryganskyi A."/>
            <person name="Culley D."/>
            <person name="Magnuson J.K."/>
            <person name="James T.Y."/>
            <person name="O'Malley M.A."/>
            <person name="Stajich J.E."/>
            <person name="Spatafora J.W."/>
            <person name="Visel A."/>
            <person name="Grigoriev I.V."/>
        </authorList>
    </citation>
    <scope>NUCLEOTIDE SEQUENCE [LARGE SCALE GENOMIC DNA]</scope>
    <source>
        <strain evidence="3 4">PL171</strain>
    </source>
</reference>
<accession>A0A1Y2I0H5</accession>
<dbReference type="Pfam" id="PF23463">
    <property type="entry name" value="WWE_2"/>
    <property type="match status" value="1"/>
</dbReference>
<dbReference type="SMART" id="SM01127">
    <property type="entry name" value="DDHD"/>
    <property type="match status" value="1"/>
</dbReference>
<organism evidence="3 4">
    <name type="scientific">Catenaria anguillulae PL171</name>
    <dbReference type="NCBI Taxonomy" id="765915"/>
    <lineage>
        <taxon>Eukaryota</taxon>
        <taxon>Fungi</taxon>
        <taxon>Fungi incertae sedis</taxon>
        <taxon>Blastocladiomycota</taxon>
        <taxon>Blastocladiomycetes</taxon>
        <taxon>Blastocladiales</taxon>
        <taxon>Catenariaceae</taxon>
        <taxon>Catenaria</taxon>
    </lineage>
</organism>
<evidence type="ECO:0000313" key="4">
    <source>
        <dbReference type="Proteomes" id="UP000193411"/>
    </source>
</evidence>
<evidence type="ECO:0000259" key="2">
    <source>
        <dbReference type="PROSITE" id="PS51043"/>
    </source>
</evidence>
<dbReference type="InterPro" id="IPR058055">
    <property type="entry name" value="PA-PLA1"/>
</dbReference>
<dbReference type="InterPro" id="IPR057826">
    <property type="entry name" value="WWE_C20G8.02"/>
</dbReference>
<proteinExistence type="predicted"/>
<comment type="caution">
    <text evidence="3">The sequence shown here is derived from an EMBL/GenBank/DDBJ whole genome shotgun (WGS) entry which is preliminary data.</text>
</comment>
<dbReference type="InterPro" id="IPR004177">
    <property type="entry name" value="DDHD_dom"/>
</dbReference>
<dbReference type="GO" id="GO:0004620">
    <property type="term" value="F:phospholipase activity"/>
    <property type="evidence" value="ECO:0007669"/>
    <property type="project" value="TreeGrafter"/>
</dbReference>
<dbReference type="PANTHER" id="PTHR23509">
    <property type="entry name" value="PA-PL1 PHOSPHOLIPASE FAMILY"/>
    <property type="match status" value="1"/>
</dbReference>
<sequence length="984" mass="103822">MSTNATSPLPASTMATSPAMAQLTPAPRVRPEWFYATDTPKLDPTKLKLGTNGTLSTAAAPNAEPQVWERFDAADAARLEHMYQRVAAWRESAGVADLVMPGAFNSEPATPTVSASAAAAAAASAAGSSPTISGGGGHRRGSSAPQVSHPPFSTTVMLGDDQLFEVDIDLMVRYPLYWPGPLFEVRRSTWFANTGPGGKYVPVDAALNRQVEQGYQKIKPWQYVASAGASAESLSGSMVSITGDGAKAEKASKSSKPAPAPFTLVPDHRHPLFGPYLSKYMVYLDDSTAMLRDDSPLIKLQLGVISAASAIVGPADPSTVGTKLIRGHDNLPAVVKEREAKLVEIVAKAKAAQAAAAKASPAGSNTSLNAATGTPTDTATPAGSEPDLTRSALSPPASHSDLRAQLLTPPDYPAPDPQPEFDHLLLVVHGIGAKLSEKMESISFVADVNNLRQGINQAVAVKEGDFKDKRIKVLPIHWRQAIQFATQAQRFMNESDSESSDDDDADSVYGGADQSTPRATGSLTSVGKQASSASDLANQSPLAGLADAVASSSAKSKGNDPRHIHNLPALDEIMLTQVPAVRTLVSDVVLDVLLYMSPRYRAEIIHAVARELNRVYTLFCSRHPNFAGRTSIFGHSLGSIICTEILSSMPATPSPPPRPNSDAATSAAAVPHVVLLRAVQSHGNTGASAGDHRAAIAAAAVAAGMPALAPPSGASLVGVPVPRLAFAVDCFFCVGSPVGYFMLLQGERIRAYVPPTPTGAATPKRVSNASIKRPQCRYLFNIFSHYDPVAVRIEPLVSRALVSKDPKRIPYHKGGLTGAKQAVENTLSRTYNAVQSLTSMWQGGWGGFSGSSSASSASASVAGSTDALALTERNVPEAPAIDPSLLTKEERRKLKVQMREKIDGIEVLNARYKRIDFALQQGVLENPYLAALSTHMSYWSDLDVAYFVCGELVKTVVEDSPSTVEQDAVDGPAVDGGVDGKKNK</sequence>
<feature type="domain" description="DDHD" evidence="2">
    <location>
        <begin position="724"/>
        <end position="954"/>
    </location>
</feature>
<feature type="region of interest" description="Disordered" evidence="1">
    <location>
        <begin position="127"/>
        <end position="152"/>
    </location>
</feature>
<dbReference type="OrthoDB" id="431378at2759"/>
<dbReference type="STRING" id="765915.A0A1Y2I0H5"/>
<gene>
    <name evidence="3" type="ORF">BCR44DRAFT_52835</name>
</gene>
<dbReference type="InterPro" id="IPR055555">
    <property type="entry name" value="PA-PLA1_DUF7131"/>
</dbReference>
<evidence type="ECO:0000313" key="3">
    <source>
        <dbReference type="EMBL" id="ORZ39471.1"/>
    </source>
</evidence>
<feature type="compositionally biased region" description="Acidic residues" evidence="1">
    <location>
        <begin position="495"/>
        <end position="506"/>
    </location>
</feature>
<feature type="region of interest" description="Disordered" evidence="1">
    <location>
        <begin position="490"/>
        <end position="527"/>
    </location>
</feature>
<dbReference type="Pfam" id="PF02862">
    <property type="entry name" value="DDHD"/>
    <property type="match status" value="1"/>
</dbReference>
<dbReference type="EMBL" id="MCFL01000005">
    <property type="protein sequence ID" value="ORZ39471.1"/>
    <property type="molecule type" value="Genomic_DNA"/>
</dbReference>
<dbReference type="AlphaFoldDB" id="A0A1Y2I0H5"/>
<protein>
    <submittedName>
        <fullName evidence="3">DDHD domain-domain-containing protein</fullName>
    </submittedName>
</protein>
<feature type="region of interest" description="Disordered" evidence="1">
    <location>
        <begin position="356"/>
        <end position="418"/>
    </location>
</feature>